<keyword evidence="9 10" id="KW-0342">GTP-binding</keyword>
<dbReference type="InterPro" id="IPR006073">
    <property type="entry name" value="GTP-bd"/>
</dbReference>
<dbReference type="PROSITE" id="PS51709">
    <property type="entry name" value="G_TRME"/>
    <property type="match status" value="1"/>
</dbReference>
<dbReference type="GO" id="GO:0003924">
    <property type="term" value="F:GTPase activity"/>
    <property type="evidence" value="ECO:0007669"/>
    <property type="project" value="UniProtKB-UniRule"/>
</dbReference>
<dbReference type="NCBIfam" id="TIGR00231">
    <property type="entry name" value="small_GTP"/>
    <property type="match status" value="1"/>
</dbReference>
<evidence type="ECO:0000256" key="4">
    <source>
        <dbReference type="ARBA" id="ARBA00022723"/>
    </source>
</evidence>
<feature type="binding site" evidence="10">
    <location>
        <position position="21"/>
    </location>
    <ligand>
        <name>(6S)-5-formyl-5,6,7,8-tetrahydrofolate</name>
        <dbReference type="ChEBI" id="CHEBI:57457"/>
    </ligand>
</feature>
<evidence type="ECO:0000256" key="3">
    <source>
        <dbReference type="ARBA" id="ARBA00022694"/>
    </source>
</evidence>
<dbReference type="InterPro" id="IPR027368">
    <property type="entry name" value="MnmE_dom2"/>
</dbReference>
<name>A0A5T0N9N0_CAMJU</name>
<dbReference type="FunFam" id="3.40.50.300:FF:001376">
    <property type="entry name" value="tRNA modification GTPase MnmE"/>
    <property type="match status" value="1"/>
</dbReference>
<comment type="caution">
    <text evidence="10">Lacks conserved residue(s) required for the propagation of feature annotation.</text>
</comment>
<dbReference type="CDD" id="cd04164">
    <property type="entry name" value="trmE"/>
    <property type="match status" value="1"/>
</dbReference>
<feature type="binding site" evidence="10">
    <location>
        <position position="79"/>
    </location>
    <ligand>
        <name>(6S)-5-formyl-5,6,7,8-tetrahydrofolate</name>
        <dbReference type="ChEBI" id="CHEBI:57457"/>
    </ligand>
</feature>
<dbReference type="NCBIfam" id="TIGR00450">
    <property type="entry name" value="mnmE_trmE_thdF"/>
    <property type="match status" value="1"/>
</dbReference>
<dbReference type="Pfam" id="PF12631">
    <property type="entry name" value="MnmE_helical"/>
    <property type="match status" value="1"/>
</dbReference>
<keyword evidence="8 10" id="KW-0630">Potassium</keyword>
<evidence type="ECO:0000256" key="10">
    <source>
        <dbReference type="HAMAP-Rule" id="MF_00379"/>
    </source>
</evidence>
<dbReference type="InterPro" id="IPR027266">
    <property type="entry name" value="TrmE/GcvT-like"/>
</dbReference>
<feature type="binding site" evidence="10">
    <location>
        <position position="442"/>
    </location>
    <ligand>
        <name>(6S)-5-formyl-5,6,7,8-tetrahydrofolate</name>
        <dbReference type="ChEBI" id="CHEBI:57457"/>
    </ligand>
</feature>
<dbReference type="InterPro" id="IPR025867">
    <property type="entry name" value="MnmE_helical"/>
</dbReference>
<organism evidence="12">
    <name type="scientific">Campylobacter jejuni</name>
    <dbReference type="NCBI Taxonomy" id="197"/>
    <lineage>
        <taxon>Bacteria</taxon>
        <taxon>Pseudomonadati</taxon>
        <taxon>Campylobacterota</taxon>
        <taxon>Epsilonproteobacteria</taxon>
        <taxon>Campylobacterales</taxon>
        <taxon>Campylobacteraceae</taxon>
        <taxon>Campylobacter</taxon>
    </lineage>
</organism>
<evidence type="ECO:0000256" key="5">
    <source>
        <dbReference type="ARBA" id="ARBA00022741"/>
    </source>
</evidence>
<dbReference type="InterPro" id="IPR027417">
    <property type="entry name" value="P-loop_NTPase"/>
</dbReference>
<evidence type="ECO:0000313" key="12">
    <source>
        <dbReference type="EMBL" id="EAJ7640704.1"/>
    </source>
</evidence>
<evidence type="ECO:0000256" key="9">
    <source>
        <dbReference type="ARBA" id="ARBA00023134"/>
    </source>
</evidence>
<dbReference type="GO" id="GO:0005525">
    <property type="term" value="F:GTP binding"/>
    <property type="evidence" value="ECO:0007669"/>
    <property type="project" value="UniProtKB-UniRule"/>
</dbReference>
<protein>
    <recommendedName>
        <fullName evidence="10">tRNA modification GTPase MnmE</fullName>
        <ecNumber evidence="10">3.6.-.-</ecNumber>
    </recommendedName>
</protein>
<evidence type="ECO:0000256" key="2">
    <source>
        <dbReference type="ARBA" id="ARBA00022490"/>
    </source>
</evidence>
<proteinExistence type="inferred from homology"/>
<dbReference type="SUPFAM" id="SSF52540">
    <property type="entry name" value="P-loop containing nucleoside triphosphate hydrolases"/>
    <property type="match status" value="1"/>
</dbReference>
<evidence type="ECO:0000256" key="7">
    <source>
        <dbReference type="ARBA" id="ARBA00022842"/>
    </source>
</evidence>
<feature type="binding site" evidence="10">
    <location>
        <position position="245"/>
    </location>
    <ligand>
        <name>K(+)</name>
        <dbReference type="ChEBI" id="CHEBI:29103"/>
    </ligand>
</feature>
<comment type="similarity">
    <text evidence="1 10 11">Belongs to the TRAFAC class TrmE-Era-EngA-EngB-Septin-like GTPase superfamily. TrmE GTPase family.</text>
</comment>
<comment type="caution">
    <text evidence="12">The sequence shown here is derived from an EMBL/GenBank/DDBJ whole genome shotgun (WGS) entry which is preliminary data.</text>
</comment>
<dbReference type="Pfam" id="PF01926">
    <property type="entry name" value="MMR_HSR1"/>
    <property type="match status" value="1"/>
</dbReference>
<feature type="binding site" evidence="10">
    <location>
        <begin position="224"/>
        <end position="229"/>
    </location>
    <ligand>
        <name>GTP</name>
        <dbReference type="ChEBI" id="CHEBI:37565"/>
    </ligand>
</feature>
<feature type="binding site" evidence="10">
    <location>
        <position position="249"/>
    </location>
    <ligand>
        <name>Mg(2+)</name>
        <dbReference type="ChEBI" id="CHEBI:18420"/>
    </ligand>
</feature>
<dbReference type="InterPro" id="IPR018948">
    <property type="entry name" value="GTP-bd_TrmE_N"/>
</dbReference>
<feature type="binding site" evidence="10">
    <location>
        <position position="228"/>
    </location>
    <ligand>
        <name>Mg(2+)</name>
        <dbReference type="ChEBI" id="CHEBI:18420"/>
    </ligand>
</feature>
<evidence type="ECO:0000256" key="8">
    <source>
        <dbReference type="ARBA" id="ARBA00022958"/>
    </source>
</evidence>
<keyword evidence="4 10" id="KW-0479">Metal-binding</keyword>
<dbReference type="PANTHER" id="PTHR42714:SF2">
    <property type="entry name" value="TRNA MODIFICATION GTPASE GTPBP3, MITOCHONDRIAL"/>
    <property type="match status" value="1"/>
</dbReference>
<dbReference type="InterPro" id="IPR004520">
    <property type="entry name" value="GTPase_MnmE"/>
</dbReference>
<gene>
    <name evidence="10 12" type="primary">mnmE</name>
    <name evidence="10" type="synonym">trmE</name>
    <name evidence="12" type="ORF">A9333_00910</name>
</gene>
<dbReference type="AlphaFoldDB" id="A0A5T0N9N0"/>
<keyword evidence="3 10" id="KW-0819">tRNA processing</keyword>
<dbReference type="InterPro" id="IPR005225">
    <property type="entry name" value="Small_GTP-bd"/>
</dbReference>
<feature type="binding site" evidence="10">
    <location>
        <begin position="243"/>
        <end position="249"/>
    </location>
    <ligand>
        <name>GTP</name>
        <dbReference type="ChEBI" id="CHEBI:37565"/>
    </ligand>
</feature>
<dbReference type="InterPro" id="IPR031168">
    <property type="entry name" value="G_TrmE"/>
</dbReference>
<comment type="cofactor">
    <cofactor evidence="10">
        <name>K(+)</name>
        <dbReference type="ChEBI" id="CHEBI:29103"/>
    </cofactor>
    <text evidence="10">Binds 1 potassium ion per subunit.</text>
</comment>
<feature type="binding site" evidence="10">
    <location>
        <position position="243"/>
    </location>
    <ligand>
        <name>K(+)</name>
        <dbReference type="ChEBI" id="CHEBI:29103"/>
    </ligand>
</feature>
<sequence length="442" mass="49110">MSDTIAAIATAHGVGSISIVRLSGERALEFALKLSHKTKLTPRHATFTKLFNQNNEIIDEAIMIYFKAPYSFTGEDIVEFQTHGGFSVSEVLLEELVSLGARLALAGEFSKRACLNGKMTPLKALNIQDLILSKSALAAKIIARNMQGNLGELLEKIRTDLVKTLAFVETSIDYADDDLPSDLLEQISTMCEENSKILKEIYTLSQSKKGLIEGFKIAIVGKPNVGKSSLLNALLSYERAIVSDIAGTTRDTIEESFKLGTHLLRIIDTAGIRESKDVIEQIGVALSKKSLEDADIILAVFDASRVQDKEDEKIFDLLANTDKKIFWILNKSDLENVFKNTQNKNFIKLSAQKDITLLKEELQNYLNSFDSEGIMVSSLDLINACKISSEAIFRAKGLLEEISLELFAFELNLAINELARFTKDFQRDEILDEMFGNFCLGK</sequence>
<reference evidence="12" key="1">
    <citation type="submission" date="2018-05" db="EMBL/GenBank/DDBJ databases">
        <authorList>
            <consortium name="PulseNet: The National Subtyping Network for Foodborne Disease Surveillance"/>
            <person name="Tarr C.L."/>
            <person name="Trees E."/>
            <person name="Katz L.S."/>
            <person name="Carleton-Romer H.A."/>
            <person name="Stroika S."/>
            <person name="Kucerova Z."/>
            <person name="Roache K.F."/>
            <person name="Sabol A.L."/>
            <person name="Besser J."/>
            <person name="Gerner-Smidt P."/>
        </authorList>
    </citation>
    <scope>NUCLEOTIDE SEQUENCE</scope>
    <source>
        <strain evidence="12">2010D-8214</strain>
    </source>
</reference>
<dbReference type="EMBL" id="AACANF010000001">
    <property type="protein sequence ID" value="EAJ7640704.1"/>
    <property type="molecule type" value="Genomic_DNA"/>
</dbReference>
<dbReference type="EC" id="3.6.-.-" evidence="10"/>
<evidence type="ECO:0000256" key="1">
    <source>
        <dbReference type="ARBA" id="ARBA00011043"/>
    </source>
</evidence>
<feature type="binding site" evidence="10">
    <location>
        <position position="224"/>
    </location>
    <ligand>
        <name>K(+)</name>
        <dbReference type="ChEBI" id="CHEBI:29103"/>
    </ligand>
</feature>
<dbReference type="Gene3D" id="3.30.1360.120">
    <property type="entry name" value="Probable tRNA modification gtpase trme, domain 1"/>
    <property type="match status" value="1"/>
</dbReference>
<dbReference type="SUPFAM" id="SSF103025">
    <property type="entry name" value="Folate-binding domain"/>
    <property type="match status" value="1"/>
</dbReference>
<keyword evidence="7 10" id="KW-0460">Magnesium</keyword>
<feature type="binding site" evidence="10">
    <location>
        <position position="248"/>
    </location>
    <ligand>
        <name>K(+)</name>
        <dbReference type="ChEBI" id="CHEBI:29103"/>
    </ligand>
</feature>
<comment type="subunit">
    <text evidence="10">Homodimer. Heterotetramer of two MnmE and two MnmG subunits.</text>
</comment>
<keyword evidence="5 10" id="KW-0547">Nucleotide-binding</keyword>
<evidence type="ECO:0000256" key="6">
    <source>
        <dbReference type="ARBA" id="ARBA00022801"/>
    </source>
</evidence>
<comment type="subcellular location">
    <subcellularLocation>
        <location evidence="10">Cytoplasm</location>
    </subcellularLocation>
</comment>
<dbReference type="Gene3D" id="3.40.50.300">
    <property type="entry name" value="P-loop containing nucleotide triphosphate hydrolases"/>
    <property type="match status" value="1"/>
</dbReference>
<feature type="binding site" evidence="10">
    <location>
        <position position="118"/>
    </location>
    <ligand>
        <name>(6S)-5-formyl-5,6,7,8-tetrahydrofolate</name>
        <dbReference type="ChEBI" id="CHEBI:57457"/>
    </ligand>
</feature>
<dbReference type="Pfam" id="PF10396">
    <property type="entry name" value="TrmE_N"/>
    <property type="match status" value="1"/>
</dbReference>
<comment type="function">
    <text evidence="10">Exhibits a very high intrinsic GTPase hydrolysis rate. Involved in the addition of a carboxymethylaminomethyl (cmnm) group at the wobble position (U34) of certain tRNAs, forming tRNA-cmnm(5)s(2)U34.</text>
</comment>
<keyword evidence="6 10" id="KW-0378">Hydrolase</keyword>
<keyword evidence="2 10" id="KW-0963">Cytoplasm</keyword>
<dbReference type="HAMAP" id="MF_00379">
    <property type="entry name" value="GTPase_MnmE"/>
    <property type="match status" value="1"/>
</dbReference>
<dbReference type="GO" id="GO:0046872">
    <property type="term" value="F:metal ion binding"/>
    <property type="evidence" value="ECO:0007669"/>
    <property type="project" value="UniProtKB-KW"/>
</dbReference>
<dbReference type="GO" id="GO:0002098">
    <property type="term" value="P:tRNA wobble uridine modification"/>
    <property type="evidence" value="ECO:0007669"/>
    <property type="project" value="TreeGrafter"/>
</dbReference>
<dbReference type="PANTHER" id="PTHR42714">
    <property type="entry name" value="TRNA MODIFICATION GTPASE GTPBP3"/>
    <property type="match status" value="1"/>
</dbReference>
<accession>A0A5T0N9N0</accession>
<dbReference type="CDD" id="cd14858">
    <property type="entry name" value="TrmE_N"/>
    <property type="match status" value="1"/>
</dbReference>
<dbReference type="GO" id="GO:0030488">
    <property type="term" value="P:tRNA methylation"/>
    <property type="evidence" value="ECO:0007669"/>
    <property type="project" value="TreeGrafter"/>
</dbReference>
<evidence type="ECO:0000256" key="11">
    <source>
        <dbReference type="RuleBase" id="RU003313"/>
    </source>
</evidence>
<dbReference type="GO" id="GO:0005829">
    <property type="term" value="C:cytosol"/>
    <property type="evidence" value="ECO:0007669"/>
    <property type="project" value="TreeGrafter"/>
</dbReference>
<feature type="binding site" evidence="10">
    <location>
        <begin position="268"/>
        <end position="271"/>
    </location>
    <ligand>
        <name>GTP</name>
        <dbReference type="ChEBI" id="CHEBI:37565"/>
    </ligand>
</feature>
<dbReference type="Gene3D" id="1.20.120.430">
    <property type="entry name" value="tRNA modification GTPase MnmE domain 2"/>
    <property type="match status" value="1"/>
</dbReference>